<dbReference type="WBParaSite" id="jg2091">
    <property type="protein sequence ID" value="jg2091"/>
    <property type="gene ID" value="jg2091"/>
</dbReference>
<name>A0A915DK65_9BILA</name>
<organism evidence="1 2">
    <name type="scientific">Ditylenchus dipsaci</name>
    <dbReference type="NCBI Taxonomy" id="166011"/>
    <lineage>
        <taxon>Eukaryota</taxon>
        <taxon>Metazoa</taxon>
        <taxon>Ecdysozoa</taxon>
        <taxon>Nematoda</taxon>
        <taxon>Chromadorea</taxon>
        <taxon>Rhabditida</taxon>
        <taxon>Tylenchina</taxon>
        <taxon>Tylenchomorpha</taxon>
        <taxon>Sphaerularioidea</taxon>
        <taxon>Anguinidae</taxon>
        <taxon>Anguininae</taxon>
        <taxon>Ditylenchus</taxon>
    </lineage>
</organism>
<evidence type="ECO:0000313" key="2">
    <source>
        <dbReference type="WBParaSite" id="jg2091"/>
    </source>
</evidence>
<dbReference type="AlphaFoldDB" id="A0A915DK65"/>
<proteinExistence type="predicted"/>
<accession>A0A915DK65</accession>
<keyword evidence="1" id="KW-1185">Reference proteome</keyword>
<reference evidence="2" key="1">
    <citation type="submission" date="2022-11" db="UniProtKB">
        <authorList>
            <consortium name="WormBaseParasite"/>
        </authorList>
    </citation>
    <scope>IDENTIFICATION</scope>
</reference>
<sequence>MQTDAQVPNGIATKQTMKAWFRRGGDVVSPDMKFLGDEWHFCVVQEFFMIPVADENSNLHITIHRACILETLPSSVTYQIRFIKTNNDYISLHGVISELTGANFSVVPSPTILTFPAPQKYFNADGKMMVELELSVKEKAEKSSAKNLHLFSENSPFTSDCSFLVEGKKICVDRKA</sequence>
<protein>
    <submittedName>
        <fullName evidence="2">Uncharacterized protein</fullName>
    </submittedName>
</protein>
<dbReference type="Proteomes" id="UP000887574">
    <property type="component" value="Unplaced"/>
</dbReference>
<evidence type="ECO:0000313" key="1">
    <source>
        <dbReference type="Proteomes" id="UP000887574"/>
    </source>
</evidence>